<keyword evidence="2" id="KW-0496">Mitochondrion</keyword>
<evidence type="ECO:0000256" key="1">
    <source>
        <dbReference type="SAM" id="Phobius"/>
    </source>
</evidence>
<accession>A0A411FEP3</accession>
<organism evidence="2">
    <name type="scientific">Mesabolivar sp. ITV1036I1</name>
    <dbReference type="NCBI Taxonomy" id="2508674"/>
    <lineage>
        <taxon>Eukaryota</taxon>
        <taxon>Metazoa</taxon>
        <taxon>Ecdysozoa</taxon>
        <taxon>Arthropoda</taxon>
        <taxon>Chelicerata</taxon>
        <taxon>Arachnida</taxon>
        <taxon>Araneae</taxon>
        <taxon>Araneomorphae</taxon>
        <taxon>Haplogynae</taxon>
        <taxon>Pholcoidea</taxon>
        <taxon>Pholcidae</taxon>
        <taxon>Mesabolivar</taxon>
    </lineage>
</organism>
<geneLocation type="mitochondrion" evidence="2"/>
<sequence>MKSTIIILMMSIMWWRNHILLMLLSMEILLITAMIMMINSHNQNSSFLLMLFLPLSVTLASMGMSMLILSSRVNNKASTHFMMMYANNFNKIDNPNHK</sequence>
<dbReference type="EMBL" id="MH643812">
    <property type="protein sequence ID" value="QBA91986.1"/>
    <property type="molecule type" value="Genomic_DNA"/>
</dbReference>
<keyword evidence="1" id="KW-0472">Membrane</keyword>
<dbReference type="Gene3D" id="1.10.287.3510">
    <property type="match status" value="1"/>
</dbReference>
<dbReference type="RefSeq" id="YP_009554230.1">
    <property type="nucleotide sequence ID" value="NC_040859.1"/>
</dbReference>
<dbReference type="CTD" id="4539"/>
<gene>
    <name evidence="2" type="primary">ND4L</name>
</gene>
<keyword evidence="1" id="KW-1133">Transmembrane helix</keyword>
<keyword evidence="1" id="KW-0812">Transmembrane</keyword>
<reference evidence="2" key="1">
    <citation type="journal article" date="2019" name="Mitochondrial DNA Part B Resour">
        <title>Complete mitochondrial genomes of three troglophile cave spiders (Mesabolivar, pholcidae).</title>
        <authorList>
            <person name="Oliveira R.R.M."/>
            <person name="Vasconcelos S."/>
            <person name="Pires E.S."/>
            <person name="Pietrobon T."/>
            <person name="Prous X."/>
            <person name="Oliveira G."/>
        </authorList>
    </citation>
    <scope>NUCLEOTIDE SEQUENCE</scope>
    <source>
        <strain evidence="2">ITV1036I1</strain>
    </source>
</reference>
<evidence type="ECO:0000313" key="2">
    <source>
        <dbReference type="EMBL" id="QBA91986.1"/>
    </source>
</evidence>
<feature type="transmembrane region" description="Helical" evidence="1">
    <location>
        <begin position="20"/>
        <end position="41"/>
    </location>
</feature>
<proteinExistence type="predicted"/>
<dbReference type="AlphaFoldDB" id="A0A411FEP3"/>
<protein>
    <submittedName>
        <fullName evidence="2">NADH dehydrogenase subunit 4L</fullName>
    </submittedName>
</protein>
<dbReference type="GeneID" id="39087367"/>
<feature type="transmembrane region" description="Helical" evidence="1">
    <location>
        <begin position="47"/>
        <end position="69"/>
    </location>
</feature>
<name>A0A411FEP3_9ARAC</name>